<dbReference type="Proteomes" id="UP000050833">
    <property type="component" value="Unassembled WGS sequence"/>
</dbReference>
<comment type="caution">
    <text evidence="2">The sequence shown here is derived from an EMBL/GenBank/DDBJ whole genome shotgun (WGS) entry which is preliminary data.</text>
</comment>
<sequence>MRQKENRHKRLGTKKISGIGLMIALAFVLSYIESMIPINIGIPGIKAGFSNIVVIFAMYVYGPFTAFGIAIVRIILVGFTFGSLASLMYSFAGGMLSFFVMFILKKADIFSVNGVSVAGGVSHNTGQIIVAMLVLKTKLLIYYLPALIISGTVAGVIVGIAGGLLIKRIGFVIRSQT</sequence>
<evidence type="ECO:0000313" key="3">
    <source>
        <dbReference type="Proteomes" id="UP000050833"/>
    </source>
</evidence>
<feature type="transmembrane region" description="Helical" evidence="1">
    <location>
        <begin position="140"/>
        <end position="166"/>
    </location>
</feature>
<dbReference type="EMBL" id="LLKB01000001">
    <property type="protein sequence ID" value="KQC86620.1"/>
    <property type="molecule type" value="Genomic_DNA"/>
</dbReference>
<gene>
    <name evidence="2" type="ORF">APZ18_05495</name>
</gene>
<feature type="transmembrane region" description="Helical" evidence="1">
    <location>
        <begin position="21"/>
        <end position="42"/>
    </location>
</feature>
<dbReference type="PIRSF" id="PIRSF027391">
    <property type="entry name" value="Hpre_diP_synt_I"/>
    <property type="match status" value="1"/>
</dbReference>
<evidence type="ECO:0000256" key="1">
    <source>
        <dbReference type="SAM" id="Phobius"/>
    </source>
</evidence>
<feature type="transmembrane region" description="Helical" evidence="1">
    <location>
        <begin position="48"/>
        <end position="72"/>
    </location>
</feature>
<keyword evidence="1" id="KW-1133">Transmembrane helix</keyword>
<organism evidence="2 3">
    <name type="scientific">Butyribacter intestini</name>
    <dbReference type="NCBI Taxonomy" id="1703332"/>
    <lineage>
        <taxon>Bacteria</taxon>
        <taxon>Bacillati</taxon>
        <taxon>Bacillota</taxon>
        <taxon>Clostridia</taxon>
        <taxon>Lachnospirales</taxon>
        <taxon>Lachnospiraceae</taxon>
        <taxon>Butyribacter</taxon>
    </lineage>
</organism>
<reference evidence="2 3" key="1">
    <citation type="submission" date="2015-10" db="EMBL/GenBank/DDBJ databases">
        <title>Butyribacter intestini gen. nov., sp. nov., a butyric acid-producing bacterium of the family Lachnospiraceae isolated from the human faeces.</title>
        <authorList>
            <person name="Zou Y."/>
            <person name="Xue W."/>
            <person name="Luo G."/>
            <person name="Lv M."/>
        </authorList>
    </citation>
    <scope>NUCLEOTIDE SEQUENCE [LARGE SCALE GENOMIC DNA]</scope>
    <source>
        <strain evidence="2 3">TF01-11</strain>
    </source>
</reference>
<dbReference type="Gene3D" id="1.10.1760.20">
    <property type="match status" value="1"/>
</dbReference>
<keyword evidence="1" id="KW-0472">Membrane</keyword>
<dbReference type="Pfam" id="PF07456">
    <property type="entry name" value="Hpre_diP_synt_I"/>
    <property type="match status" value="1"/>
</dbReference>
<keyword evidence="3" id="KW-1185">Reference proteome</keyword>
<dbReference type="InterPro" id="IPR010898">
    <property type="entry name" value="Hpre_diP_synth_I"/>
</dbReference>
<dbReference type="RefSeq" id="WP_055942361.1">
    <property type="nucleotide sequence ID" value="NZ_JAQDCV010000001.1"/>
</dbReference>
<protein>
    <submittedName>
        <fullName evidence="2">Heptaprenyl diphosphate synthase</fullName>
    </submittedName>
</protein>
<evidence type="ECO:0000313" key="2">
    <source>
        <dbReference type="EMBL" id="KQC86620.1"/>
    </source>
</evidence>
<proteinExistence type="predicted"/>
<feature type="transmembrane region" description="Helical" evidence="1">
    <location>
        <begin position="84"/>
        <end position="104"/>
    </location>
</feature>
<accession>A0AAW3JWL7</accession>
<keyword evidence="1" id="KW-0812">Transmembrane</keyword>
<dbReference type="AlphaFoldDB" id="A0AAW3JWL7"/>
<name>A0AAW3JWL7_9FIRM</name>
<dbReference type="InterPro" id="IPR014535">
    <property type="entry name" value="Hpre_diP_synt_I"/>
</dbReference>